<gene>
    <name evidence="2" type="ORF">AAIG11_09620</name>
</gene>
<evidence type="ECO:0000313" key="3">
    <source>
        <dbReference type="Proteomes" id="UP001407405"/>
    </source>
</evidence>
<evidence type="ECO:0000259" key="1">
    <source>
        <dbReference type="Pfam" id="PF07872"/>
    </source>
</evidence>
<dbReference type="RefSeq" id="WP_343186054.1">
    <property type="nucleotide sequence ID" value="NZ_JBCITM010000008.1"/>
</dbReference>
<dbReference type="Proteomes" id="UP001407405">
    <property type="component" value="Unassembled WGS sequence"/>
</dbReference>
<protein>
    <submittedName>
        <fullName evidence="2">DUF1659 domain-containing protein</fullName>
    </submittedName>
</protein>
<sequence>MPIQIINEQARLRLRYIDSVDGEGNEKLSTRSFSGVKPTAADEELLEAAQTMAALQTKPVKHVIRAEEKEIIEA</sequence>
<name>A0ABU9VU96_9CLOT</name>
<proteinExistence type="predicted"/>
<comment type="caution">
    <text evidence="2">The sequence shown here is derived from an EMBL/GenBank/DDBJ whole genome shotgun (WGS) entry which is preliminary data.</text>
</comment>
<evidence type="ECO:0000313" key="2">
    <source>
        <dbReference type="EMBL" id="MEN1760732.1"/>
    </source>
</evidence>
<dbReference type="Pfam" id="PF07872">
    <property type="entry name" value="DUF1659"/>
    <property type="match status" value="1"/>
</dbReference>
<organism evidence="2 3">
    <name type="scientific">Anoxynatronum sibiricum</name>
    <dbReference type="NCBI Taxonomy" id="210623"/>
    <lineage>
        <taxon>Bacteria</taxon>
        <taxon>Bacillati</taxon>
        <taxon>Bacillota</taxon>
        <taxon>Clostridia</taxon>
        <taxon>Eubacteriales</taxon>
        <taxon>Clostridiaceae</taxon>
        <taxon>Anoxynatronum</taxon>
    </lineage>
</organism>
<dbReference type="EMBL" id="JBCITM010000008">
    <property type="protein sequence ID" value="MEN1760732.1"/>
    <property type="molecule type" value="Genomic_DNA"/>
</dbReference>
<feature type="domain" description="DUF1659" evidence="1">
    <location>
        <begin position="6"/>
        <end position="73"/>
    </location>
</feature>
<reference evidence="2 3" key="1">
    <citation type="submission" date="2024-04" db="EMBL/GenBank/DDBJ databases">
        <title>Genome sequencing and metabolic network reconstruction of aminoacids and betaine degradation by Anoxynatronum sibiricum.</title>
        <authorList>
            <person name="Detkova E.N."/>
            <person name="Boltjanskaja Y.V."/>
            <person name="Mardanov A.V."/>
            <person name="Kevbrin V."/>
        </authorList>
    </citation>
    <scope>NUCLEOTIDE SEQUENCE [LARGE SCALE GENOMIC DNA]</scope>
    <source>
        <strain evidence="2 3">Z-7981</strain>
    </source>
</reference>
<dbReference type="InterPro" id="IPR012454">
    <property type="entry name" value="DUF1659"/>
</dbReference>
<accession>A0ABU9VU96</accession>
<keyword evidence="3" id="KW-1185">Reference proteome</keyword>